<dbReference type="CDD" id="cd04496">
    <property type="entry name" value="SSB_OBF"/>
    <property type="match status" value="1"/>
</dbReference>
<dbReference type="GO" id="GO:0003677">
    <property type="term" value="F:DNA binding"/>
    <property type="evidence" value="ECO:0007669"/>
    <property type="project" value="UniProtKB-KW"/>
</dbReference>
<dbReference type="PROSITE" id="PS50935">
    <property type="entry name" value="SSB"/>
    <property type="match status" value="1"/>
</dbReference>
<protein>
    <recommendedName>
        <fullName evidence="3 4">Single-stranded DNA-binding protein</fullName>
        <shortName evidence="3">SSB</shortName>
    </recommendedName>
</protein>
<dbReference type="InterPro" id="IPR012340">
    <property type="entry name" value="NA-bd_OB-fold"/>
</dbReference>
<dbReference type="HAMAP" id="MF_00984">
    <property type="entry name" value="SSB"/>
    <property type="match status" value="1"/>
</dbReference>
<evidence type="ECO:0000256" key="2">
    <source>
        <dbReference type="ARBA" id="ARBA00023172"/>
    </source>
</evidence>
<keyword evidence="7" id="KW-1185">Reference proteome</keyword>
<feature type="region of interest" description="Disordered" evidence="5">
    <location>
        <begin position="1"/>
        <end position="29"/>
    </location>
</feature>
<keyword evidence="2" id="KW-0233">DNA recombination</keyword>
<dbReference type="PANTHER" id="PTHR10302">
    <property type="entry name" value="SINGLE-STRANDED DNA-BINDING PROTEIN"/>
    <property type="match status" value="1"/>
</dbReference>
<dbReference type="SUPFAM" id="SSF50249">
    <property type="entry name" value="Nucleic acid-binding proteins"/>
    <property type="match status" value="1"/>
</dbReference>
<comment type="caution">
    <text evidence="3">Lacks conserved residue(s) required for the propagation of feature annotation.</text>
</comment>
<feature type="region of interest" description="Disordered" evidence="5">
    <location>
        <begin position="87"/>
        <end position="115"/>
    </location>
</feature>
<feature type="compositionally biased region" description="Basic and acidic residues" evidence="5">
    <location>
        <begin position="16"/>
        <end position="29"/>
    </location>
</feature>
<comment type="subunit">
    <text evidence="3">Homotetramer.</text>
</comment>
<keyword evidence="1 3" id="KW-0238">DNA-binding</keyword>
<reference evidence="6" key="1">
    <citation type="submission" date="2022-12" db="EMBL/GenBank/DDBJ databases">
        <title>Jiella pelagia sp. nov., isolated from phosphonate enriched culture of Northwest Pacific surface seawater.</title>
        <authorList>
            <person name="Shin D.Y."/>
            <person name="Hwang C.Y."/>
        </authorList>
    </citation>
    <scope>NUCLEOTIDE SEQUENCE</scope>
    <source>
        <strain evidence="6">HL-NP1</strain>
    </source>
</reference>
<dbReference type="RefSeq" id="WP_268881502.1">
    <property type="nucleotide sequence ID" value="NZ_CP114029.1"/>
</dbReference>
<name>A0ABY7C202_9HYPH</name>
<dbReference type="Gene3D" id="2.40.50.140">
    <property type="entry name" value="Nucleic acid-binding proteins"/>
    <property type="match status" value="1"/>
</dbReference>
<sequence>MTQNGTKIANLNVATSEKRMNKQTGQREETTEWHRLVVIGSLADVVEKYMRKGSKAYFEGRLQTRKWEKDGQERYTTEILVDNLTMLDGKPESDGRQQGSASARTEAPFNDDIPF</sequence>
<feature type="compositionally biased region" description="Polar residues" evidence="5">
    <location>
        <begin position="1"/>
        <end position="15"/>
    </location>
</feature>
<proteinExistence type="inferred from homology"/>
<dbReference type="Proteomes" id="UP001164020">
    <property type="component" value="Chromosome"/>
</dbReference>
<evidence type="ECO:0000256" key="5">
    <source>
        <dbReference type="SAM" id="MobiDB-lite"/>
    </source>
</evidence>
<evidence type="ECO:0000313" key="6">
    <source>
        <dbReference type="EMBL" id="WAP69064.1"/>
    </source>
</evidence>
<dbReference type="PIRSF" id="PIRSF002070">
    <property type="entry name" value="SSB"/>
    <property type="match status" value="1"/>
</dbReference>
<dbReference type="Pfam" id="PF00436">
    <property type="entry name" value="SSB"/>
    <property type="match status" value="1"/>
</dbReference>
<organism evidence="6 7">
    <name type="scientific">Jiella pelagia</name>
    <dbReference type="NCBI Taxonomy" id="2986949"/>
    <lineage>
        <taxon>Bacteria</taxon>
        <taxon>Pseudomonadati</taxon>
        <taxon>Pseudomonadota</taxon>
        <taxon>Alphaproteobacteria</taxon>
        <taxon>Hyphomicrobiales</taxon>
        <taxon>Aurantimonadaceae</taxon>
        <taxon>Jiella</taxon>
    </lineage>
</organism>
<gene>
    <name evidence="6" type="primary">ssb</name>
    <name evidence="6" type="ORF">OH818_01635</name>
</gene>
<dbReference type="NCBIfam" id="TIGR00621">
    <property type="entry name" value="ssb"/>
    <property type="match status" value="1"/>
</dbReference>
<dbReference type="EMBL" id="CP114029">
    <property type="protein sequence ID" value="WAP69064.1"/>
    <property type="molecule type" value="Genomic_DNA"/>
</dbReference>
<evidence type="ECO:0000256" key="3">
    <source>
        <dbReference type="HAMAP-Rule" id="MF_00984"/>
    </source>
</evidence>
<evidence type="ECO:0000256" key="4">
    <source>
        <dbReference type="PIRNR" id="PIRNR002070"/>
    </source>
</evidence>
<dbReference type="InterPro" id="IPR000424">
    <property type="entry name" value="Primosome_PriB/ssb"/>
</dbReference>
<evidence type="ECO:0000256" key="1">
    <source>
        <dbReference type="ARBA" id="ARBA00023125"/>
    </source>
</evidence>
<dbReference type="InterPro" id="IPR011344">
    <property type="entry name" value="ssDNA-bd"/>
</dbReference>
<dbReference type="PANTHER" id="PTHR10302:SF27">
    <property type="entry name" value="SINGLE-STRANDED DNA-BINDING PROTEIN"/>
    <property type="match status" value="1"/>
</dbReference>
<evidence type="ECO:0000313" key="7">
    <source>
        <dbReference type="Proteomes" id="UP001164020"/>
    </source>
</evidence>
<accession>A0ABY7C202</accession>